<dbReference type="Pfam" id="PF17782">
    <property type="entry name" value="WHD_DprA"/>
    <property type="match status" value="1"/>
</dbReference>
<proteinExistence type="inferred from homology"/>
<evidence type="ECO:0000256" key="2">
    <source>
        <dbReference type="SAM" id="MobiDB-lite"/>
    </source>
</evidence>
<feature type="domain" description="Smf/DprA SLOG" evidence="3">
    <location>
        <begin position="104"/>
        <end position="308"/>
    </location>
</feature>
<dbReference type="Proteomes" id="UP000185639">
    <property type="component" value="Unassembled WGS sequence"/>
</dbReference>
<dbReference type="InterPro" id="IPR057666">
    <property type="entry name" value="DrpA_SLOG"/>
</dbReference>
<dbReference type="NCBIfam" id="TIGR00732">
    <property type="entry name" value="dprA"/>
    <property type="match status" value="1"/>
</dbReference>
<dbReference type="PANTHER" id="PTHR43022">
    <property type="entry name" value="PROTEIN SMF"/>
    <property type="match status" value="1"/>
</dbReference>
<keyword evidence="6" id="KW-1185">Reference proteome</keyword>
<feature type="compositionally biased region" description="Polar residues" evidence="2">
    <location>
        <begin position="344"/>
        <end position="360"/>
    </location>
</feature>
<dbReference type="InterPro" id="IPR041614">
    <property type="entry name" value="DprA_WH"/>
</dbReference>
<dbReference type="PANTHER" id="PTHR43022:SF1">
    <property type="entry name" value="PROTEIN SMF"/>
    <property type="match status" value="1"/>
</dbReference>
<feature type="domain" description="DprA winged helix" evidence="4">
    <location>
        <begin position="357"/>
        <end position="414"/>
    </location>
</feature>
<evidence type="ECO:0000313" key="5">
    <source>
        <dbReference type="EMBL" id="SIS56774.1"/>
    </source>
</evidence>
<dbReference type="AlphaFoldDB" id="A0A1N7K5T4"/>
<feature type="region of interest" description="Disordered" evidence="2">
    <location>
        <begin position="1"/>
        <end position="22"/>
    </location>
</feature>
<dbReference type="GO" id="GO:0009294">
    <property type="term" value="P:DNA-mediated transformation"/>
    <property type="evidence" value="ECO:0007669"/>
    <property type="project" value="InterPro"/>
</dbReference>
<accession>A0A1N7K5T4</accession>
<name>A0A1N7K5T4_9GAMM</name>
<feature type="compositionally biased region" description="Low complexity" evidence="2">
    <location>
        <begin position="317"/>
        <end position="330"/>
    </location>
</feature>
<sequence length="419" mass="44437">MSMDGLTYAPDSSDGNSAAPHPDRSTLLAWWRLRSISGVGNIALNEIRSGLTAPEALSQCSPRDLIQLGLKPEQADRWHNDAALSRGFEVLEDWCQHPNQGVLLAGTAGYPESLNILRDAPIFLWYRGNLNALQQPTIAMVGSRGASASALDWTIDTAAELASAGMVVVSGLALGIDGAAHRGAVSTGATIAVMGTGPDIIYPAKHRSLAASITEHGLLLSEFSPGTKAQARHFPSRNRIISGLSSATVVVEAGIKSGTMITARMAADQGRDVLAVPGALGNPLSRGPHQLIREGALLVENAQHILEATLSTSMAFQQPHQQPHQKQKQQLPGHIPQQPALTGFTDTAENPSHAQSTNDPAKSGAEAPELLTHIDFNPTPVDVIALRSARPISELLGELLMLELEGWLLQAPGGYCRVR</sequence>
<comment type="similarity">
    <text evidence="1">Belongs to the DprA/Smf family.</text>
</comment>
<organism evidence="5 6">
    <name type="scientific">Thalassolituus maritimus</name>
    <dbReference type="NCBI Taxonomy" id="484498"/>
    <lineage>
        <taxon>Bacteria</taxon>
        <taxon>Pseudomonadati</taxon>
        <taxon>Pseudomonadota</taxon>
        <taxon>Gammaproteobacteria</taxon>
        <taxon>Oceanospirillales</taxon>
        <taxon>Oceanospirillaceae</taxon>
        <taxon>Thalassolituus</taxon>
    </lineage>
</organism>
<dbReference type="InterPro" id="IPR036388">
    <property type="entry name" value="WH-like_DNA-bd_sf"/>
</dbReference>
<evidence type="ECO:0000259" key="4">
    <source>
        <dbReference type="Pfam" id="PF17782"/>
    </source>
</evidence>
<evidence type="ECO:0000256" key="1">
    <source>
        <dbReference type="ARBA" id="ARBA00006525"/>
    </source>
</evidence>
<dbReference type="Gene3D" id="1.10.10.10">
    <property type="entry name" value="Winged helix-like DNA-binding domain superfamily/Winged helix DNA-binding domain"/>
    <property type="match status" value="1"/>
</dbReference>
<dbReference type="EMBL" id="FTOH01000002">
    <property type="protein sequence ID" value="SIS56774.1"/>
    <property type="molecule type" value="Genomic_DNA"/>
</dbReference>
<gene>
    <name evidence="5" type="ORF">SAMN05421686_102335</name>
</gene>
<dbReference type="SUPFAM" id="SSF102405">
    <property type="entry name" value="MCP/YpsA-like"/>
    <property type="match status" value="1"/>
</dbReference>
<dbReference type="STRING" id="484498.SAMN05421686_102335"/>
<evidence type="ECO:0000259" key="3">
    <source>
        <dbReference type="Pfam" id="PF02481"/>
    </source>
</evidence>
<reference evidence="6" key="1">
    <citation type="submission" date="2017-01" db="EMBL/GenBank/DDBJ databases">
        <authorList>
            <person name="Varghese N."/>
            <person name="Submissions S."/>
        </authorList>
    </citation>
    <scope>NUCLEOTIDE SEQUENCE [LARGE SCALE GENOMIC DNA]</scope>
    <source>
        <strain evidence="6">DSM 24913</strain>
    </source>
</reference>
<dbReference type="InterPro" id="IPR003488">
    <property type="entry name" value="DprA"/>
</dbReference>
<evidence type="ECO:0000313" key="6">
    <source>
        <dbReference type="Proteomes" id="UP000185639"/>
    </source>
</evidence>
<dbReference type="Gene3D" id="3.40.50.450">
    <property type="match status" value="1"/>
</dbReference>
<protein>
    <submittedName>
        <fullName evidence="5">DNA protecting protein DprA</fullName>
    </submittedName>
</protein>
<dbReference type="Pfam" id="PF02481">
    <property type="entry name" value="DNA_processg_A"/>
    <property type="match status" value="1"/>
</dbReference>
<feature type="region of interest" description="Disordered" evidence="2">
    <location>
        <begin position="315"/>
        <end position="364"/>
    </location>
</feature>